<sequence>MHPTRSGAIYAVKARVPLWKEEWEVPVYTNAARATEDRPERNRALSAIGIALTALSEKGKEWSEGKLHAAISKVLGEWKEFVQVRARRGGEGPGWRGRFETVR</sequence>
<reference evidence="1" key="1">
    <citation type="submission" date="2013-08" db="EMBL/GenBank/DDBJ databases">
        <authorList>
            <person name="Mendez C."/>
            <person name="Richter M."/>
            <person name="Ferrer M."/>
            <person name="Sanchez J."/>
        </authorList>
    </citation>
    <scope>NUCLEOTIDE SEQUENCE</scope>
</reference>
<accession>T1CXS7</accession>
<comment type="caution">
    <text evidence="1">The sequence shown here is derived from an EMBL/GenBank/DDBJ whole genome shotgun (WGS) entry which is preliminary data.</text>
</comment>
<evidence type="ECO:0000313" key="1">
    <source>
        <dbReference type="EMBL" id="EQD74945.1"/>
    </source>
</evidence>
<protein>
    <submittedName>
        <fullName evidence="1">Transposase</fullName>
    </submittedName>
</protein>
<organism evidence="1">
    <name type="scientific">mine drainage metagenome</name>
    <dbReference type="NCBI Taxonomy" id="410659"/>
    <lineage>
        <taxon>unclassified sequences</taxon>
        <taxon>metagenomes</taxon>
        <taxon>ecological metagenomes</taxon>
    </lineage>
</organism>
<dbReference type="EMBL" id="AUZY01001410">
    <property type="protein sequence ID" value="EQD74945.1"/>
    <property type="molecule type" value="Genomic_DNA"/>
</dbReference>
<gene>
    <name evidence="1" type="ORF">B1B_02388</name>
</gene>
<name>T1CXS7_9ZZZZ</name>
<proteinExistence type="predicted"/>
<dbReference type="AlphaFoldDB" id="T1CXS7"/>
<reference evidence="1" key="2">
    <citation type="journal article" date="2014" name="ISME J.">
        <title>Microbial stratification in low pH oxic and suboxic macroscopic growths along an acid mine drainage.</title>
        <authorList>
            <person name="Mendez-Garcia C."/>
            <person name="Mesa V."/>
            <person name="Sprenger R.R."/>
            <person name="Richter M."/>
            <person name="Diez M.S."/>
            <person name="Solano J."/>
            <person name="Bargiela R."/>
            <person name="Golyshina O.V."/>
            <person name="Manteca A."/>
            <person name="Ramos J.L."/>
            <person name="Gallego J.R."/>
            <person name="Llorente I."/>
            <person name="Martins Dos Santos V.A."/>
            <person name="Jensen O.N."/>
            <person name="Pelaez A.I."/>
            <person name="Sanchez J."/>
            <person name="Ferrer M."/>
        </authorList>
    </citation>
    <scope>NUCLEOTIDE SEQUENCE</scope>
</reference>